<evidence type="ECO:0000256" key="1">
    <source>
        <dbReference type="ARBA" id="ARBA00004123"/>
    </source>
</evidence>
<keyword evidence="2" id="KW-0479">Metal-binding</keyword>
<dbReference type="EMBL" id="JADNYJ010000024">
    <property type="protein sequence ID" value="KAF8905012.1"/>
    <property type="molecule type" value="Genomic_DNA"/>
</dbReference>
<dbReference type="SMART" id="SM00906">
    <property type="entry name" value="Fungal_trans"/>
    <property type="match status" value="1"/>
</dbReference>
<keyword evidence="8" id="KW-1185">Reference proteome</keyword>
<name>A0A9P5NSG2_GYMJU</name>
<accession>A0A9P5NSG2</accession>
<dbReference type="Pfam" id="PF00172">
    <property type="entry name" value="Zn_clus"/>
    <property type="match status" value="1"/>
</dbReference>
<feature type="compositionally biased region" description="Polar residues" evidence="5">
    <location>
        <begin position="1"/>
        <end position="22"/>
    </location>
</feature>
<dbReference type="SUPFAM" id="SSF57701">
    <property type="entry name" value="Zn2/Cys6 DNA-binding domain"/>
    <property type="match status" value="1"/>
</dbReference>
<evidence type="ECO:0000256" key="5">
    <source>
        <dbReference type="SAM" id="MobiDB-lite"/>
    </source>
</evidence>
<dbReference type="PROSITE" id="PS50048">
    <property type="entry name" value="ZN2_CY6_FUNGAL_2"/>
    <property type="match status" value="1"/>
</dbReference>
<feature type="compositionally biased region" description="Low complexity" evidence="5">
    <location>
        <begin position="26"/>
        <end position="40"/>
    </location>
</feature>
<comment type="caution">
    <text evidence="7">The sequence shown here is derived from an EMBL/GenBank/DDBJ whole genome shotgun (WGS) entry which is preliminary data.</text>
</comment>
<dbReference type="InterPro" id="IPR050987">
    <property type="entry name" value="AtrR-like"/>
</dbReference>
<sequence length="979" mass="108571">MLPNQVNHQNNIAPPSSLQSALQMDPSQHLHLQQQQQQQQPPQPSATPSAKRRKRSDPNDDDAPAASEPRRLRRSHEACARCRSKKIKCDSKHPRCTACATAGTACNQEDRHRRTLTPRGYTERLELQLAQCEALLKRHYPGFTVDNLDDILSREGIEVGGIPPIAPNPNFQMDPGMRPFRPDGAPPTQQPPKGYPPMYPPGPHLMHPPYGPHPMMPYGPAPPYHPQMMQGPPGPYNPHIHPAFQPGGPYPPPPPVMHQHQPPPDQAAPPPPPPPQPASPPSPIMRTVLATKGTDPNGHDMSSAQALAKNFGVSAVITSGLKLDGNNEEFPVDPNALPKLEIHGPRDPAQWITISIRHSPPPGGTPNTLSLYGPISKSPQVDIYLPKDRNFANYIVDVYFKHLNIHRPVYARKDFEKILNDLYDSVTPIHDPGHLCSIYLVFALGTLSELNQRAGSTKLSNEKDQFLGSAVAKKLMPANWPVHDEFFERALAIKPDLRVSISGLQALILLHWYLYIERQGRTLWRLVGNLVRLSIELGLHHDPTTQIAPDTNQHIFTEEESQLRIRLWAIVLVHDRGTSILLGRPLAIAPSDSNTPQPTRAKNKLFAELSEHFELSQPVADIQADIINSLYAPTRQAGDTIMRNATRIIKSMVSFRANLPEKYQYYFTGTGDWPMDRRQKLVQDITEDLGLTLLKIGIARILMLRALFSSKELSYEQKHKALTDAIITSHNMIIVHSQLIRFPNIAFFTSPIPLHIAAMVILYGHISKVDCLSPATALEDVWLALDMIPRFRWRWERKDVNGGHPLIAKLVEHVMGVNLHTVVPPTNSVLIPEPEWDETRSPTTKSQHSTPTMPSAPGGYNSAGAGAYGPHTRSLNGMGPPMNRSNSGGSTPPDKQLVEMPDKLFYPFFPEAQVNTINSNSVPASAGPNVPTANGAQDYSQLLKTVAAAQGGYGPQAYAENRDRAEAQQEMVWMSNMAR</sequence>
<keyword evidence="3" id="KW-0238">DNA-binding</keyword>
<feature type="region of interest" description="Disordered" evidence="5">
    <location>
        <begin position="229"/>
        <end position="295"/>
    </location>
</feature>
<dbReference type="Gene3D" id="4.10.240.10">
    <property type="entry name" value="Zn(2)-C6 fungal-type DNA-binding domain"/>
    <property type="match status" value="1"/>
</dbReference>
<feature type="compositionally biased region" description="Low complexity" evidence="5">
    <location>
        <begin position="855"/>
        <end position="870"/>
    </location>
</feature>
<dbReference type="PROSITE" id="PS00463">
    <property type="entry name" value="ZN2_CY6_FUNGAL_1"/>
    <property type="match status" value="1"/>
</dbReference>
<evidence type="ECO:0000256" key="3">
    <source>
        <dbReference type="ARBA" id="ARBA00023125"/>
    </source>
</evidence>
<dbReference type="GO" id="GO:0008270">
    <property type="term" value="F:zinc ion binding"/>
    <property type="evidence" value="ECO:0007669"/>
    <property type="project" value="InterPro"/>
</dbReference>
<evidence type="ECO:0000313" key="7">
    <source>
        <dbReference type="EMBL" id="KAF8905012.1"/>
    </source>
</evidence>
<evidence type="ECO:0000256" key="4">
    <source>
        <dbReference type="ARBA" id="ARBA00023242"/>
    </source>
</evidence>
<evidence type="ECO:0000259" key="6">
    <source>
        <dbReference type="PROSITE" id="PS50048"/>
    </source>
</evidence>
<evidence type="ECO:0000313" key="8">
    <source>
        <dbReference type="Proteomes" id="UP000724874"/>
    </source>
</evidence>
<comment type="subcellular location">
    <subcellularLocation>
        <location evidence="1">Nucleus</location>
    </subcellularLocation>
</comment>
<dbReference type="GO" id="GO:0000981">
    <property type="term" value="F:DNA-binding transcription factor activity, RNA polymerase II-specific"/>
    <property type="evidence" value="ECO:0007669"/>
    <property type="project" value="InterPro"/>
</dbReference>
<dbReference type="CDD" id="cd15486">
    <property type="entry name" value="ZIP_Sip4"/>
    <property type="match status" value="1"/>
</dbReference>
<dbReference type="PANTHER" id="PTHR46910">
    <property type="entry name" value="TRANSCRIPTION FACTOR PDR1"/>
    <property type="match status" value="1"/>
</dbReference>
<feature type="region of interest" description="Disordered" evidence="5">
    <location>
        <begin position="179"/>
        <end position="200"/>
    </location>
</feature>
<feature type="compositionally biased region" description="Pro residues" evidence="5">
    <location>
        <begin position="184"/>
        <end position="200"/>
    </location>
</feature>
<dbReference type="Proteomes" id="UP000724874">
    <property type="component" value="Unassembled WGS sequence"/>
</dbReference>
<dbReference type="GO" id="GO:0005634">
    <property type="term" value="C:nucleus"/>
    <property type="evidence" value="ECO:0007669"/>
    <property type="project" value="UniProtKB-SubCell"/>
</dbReference>
<feature type="region of interest" description="Disordered" evidence="5">
    <location>
        <begin position="830"/>
        <end position="895"/>
    </location>
</feature>
<proteinExistence type="predicted"/>
<gene>
    <name evidence="7" type="ORF">CPB84DRAFT_1772186</name>
</gene>
<reference evidence="7" key="1">
    <citation type="submission" date="2020-11" db="EMBL/GenBank/DDBJ databases">
        <authorList>
            <consortium name="DOE Joint Genome Institute"/>
            <person name="Ahrendt S."/>
            <person name="Riley R."/>
            <person name="Andreopoulos W."/>
            <person name="LaButti K."/>
            <person name="Pangilinan J."/>
            <person name="Ruiz-duenas F.J."/>
            <person name="Barrasa J.M."/>
            <person name="Sanchez-Garcia M."/>
            <person name="Camarero S."/>
            <person name="Miyauchi S."/>
            <person name="Serrano A."/>
            <person name="Linde D."/>
            <person name="Babiker R."/>
            <person name="Drula E."/>
            <person name="Ayuso-Fernandez I."/>
            <person name="Pacheco R."/>
            <person name="Padilla G."/>
            <person name="Ferreira P."/>
            <person name="Barriuso J."/>
            <person name="Kellner H."/>
            <person name="Castanera R."/>
            <person name="Alfaro M."/>
            <person name="Ramirez L."/>
            <person name="Pisabarro A.G."/>
            <person name="Kuo A."/>
            <person name="Tritt A."/>
            <person name="Lipzen A."/>
            <person name="He G."/>
            <person name="Yan M."/>
            <person name="Ng V."/>
            <person name="Cullen D."/>
            <person name="Martin F."/>
            <person name="Rosso M.-N."/>
            <person name="Henrissat B."/>
            <person name="Hibbett D."/>
            <person name="Martinez A.T."/>
            <person name="Grigoriev I.V."/>
        </authorList>
    </citation>
    <scope>NUCLEOTIDE SEQUENCE</scope>
    <source>
        <strain evidence="7">AH 44721</strain>
    </source>
</reference>
<dbReference type="CDD" id="cd12148">
    <property type="entry name" value="fungal_TF_MHR"/>
    <property type="match status" value="1"/>
</dbReference>
<dbReference type="CDD" id="cd00067">
    <property type="entry name" value="GAL4"/>
    <property type="match status" value="1"/>
</dbReference>
<dbReference type="OrthoDB" id="4064873at2759"/>
<feature type="compositionally biased region" description="Polar residues" evidence="5">
    <location>
        <begin position="841"/>
        <end position="853"/>
    </location>
</feature>
<dbReference type="InterPro" id="IPR001138">
    <property type="entry name" value="Zn2Cys6_DnaBD"/>
</dbReference>
<dbReference type="SMART" id="SM00066">
    <property type="entry name" value="GAL4"/>
    <property type="match status" value="1"/>
</dbReference>
<dbReference type="AlphaFoldDB" id="A0A9P5NSG2"/>
<evidence type="ECO:0000256" key="2">
    <source>
        <dbReference type="ARBA" id="ARBA00022723"/>
    </source>
</evidence>
<feature type="region of interest" description="Disordered" evidence="5">
    <location>
        <begin position="1"/>
        <end position="76"/>
    </location>
</feature>
<dbReference type="Pfam" id="PF04082">
    <property type="entry name" value="Fungal_trans"/>
    <property type="match status" value="1"/>
</dbReference>
<feature type="domain" description="Zn(2)-C6 fungal-type" evidence="6">
    <location>
        <begin position="78"/>
        <end position="106"/>
    </location>
</feature>
<keyword evidence="4" id="KW-0539">Nucleus</keyword>
<dbReference type="PANTHER" id="PTHR46910:SF3">
    <property type="entry name" value="HALOTOLERANCE PROTEIN 9-RELATED"/>
    <property type="match status" value="1"/>
</dbReference>
<dbReference type="InterPro" id="IPR007219">
    <property type="entry name" value="XnlR_reg_dom"/>
</dbReference>
<protein>
    <recommendedName>
        <fullName evidence="6">Zn(2)-C6 fungal-type domain-containing protein</fullName>
    </recommendedName>
</protein>
<dbReference type="InterPro" id="IPR036864">
    <property type="entry name" value="Zn2-C6_fun-type_DNA-bd_sf"/>
</dbReference>
<organism evidence="7 8">
    <name type="scientific">Gymnopilus junonius</name>
    <name type="common">Spectacular rustgill mushroom</name>
    <name type="synonym">Gymnopilus spectabilis subsp. junonius</name>
    <dbReference type="NCBI Taxonomy" id="109634"/>
    <lineage>
        <taxon>Eukaryota</taxon>
        <taxon>Fungi</taxon>
        <taxon>Dikarya</taxon>
        <taxon>Basidiomycota</taxon>
        <taxon>Agaricomycotina</taxon>
        <taxon>Agaricomycetes</taxon>
        <taxon>Agaricomycetidae</taxon>
        <taxon>Agaricales</taxon>
        <taxon>Agaricineae</taxon>
        <taxon>Hymenogastraceae</taxon>
        <taxon>Gymnopilus</taxon>
    </lineage>
</organism>
<dbReference type="GO" id="GO:0006351">
    <property type="term" value="P:DNA-templated transcription"/>
    <property type="evidence" value="ECO:0007669"/>
    <property type="project" value="InterPro"/>
</dbReference>
<dbReference type="GO" id="GO:0003677">
    <property type="term" value="F:DNA binding"/>
    <property type="evidence" value="ECO:0007669"/>
    <property type="project" value="UniProtKB-KW"/>
</dbReference>
<feature type="compositionally biased region" description="Pro residues" evidence="5">
    <location>
        <begin position="248"/>
        <end position="283"/>
    </location>
</feature>